<comment type="function">
    <text evidence="8">PPIases accelerate the folding of proteins. It catalyzes the cis-trans isomerization of proline imidic peptide bonds in oligopeptides.</text>
</comment>
<evidence type="ECO:0000259" key="10">
    <source>
        <dbReference type="PROSITE" id="PS50072"/>
    </source>
</evidence>
<evidence type="ECO:0000256" key="4">
    <source>
        <dbReference type="ARBA" id="ARBA00023110"/>
    </source>
</evidence>
<evidence type="ECO:0000256" key="9">
    <source>
        <dbReference type="SAM" id="MobiDB-lite"/>
    </source>
</evidence>
<dbReference type="Pfam" id="PF00076">
    <property type="entry name" value="RRM_1"/>
    <property type="match status" value="1"/>
</dbReference>
<evidence type="ECO:0000313" key="13">
    <source>
        <dbReference type="EMBL" id="CAH0367599.1"/>
    </source>
</evidence>
<dbReference type="InterPro" id="IPR035542">
    <property type="entry name" value="CRIP"/>
</dbReference>
<comment type="catalytic activity">
    <reaction evidence="1 8">
        <text>[protein]-peptidylproline (omega=180) = [protein]-peptidylproline (omega=0)</text>
        <dbReference type="Rhea" id="RHEA:16237"/>
        <dbReference type="Rhea" id="RHEA-COMP:10747"/>
        <dbReference type="Rhea" id="RHEA-COMP:10748"/>
        <dbReference type="ChEBI" id="CHEBI:83833"/>
        <dbReference type="ChEBI" id="CHEBI:83834"/>
        <dbReference type="EC" id="5.2.1.8"/>
    </reaction>
</comment>
<dbReference type="EC" id="5.2.1.8" evidence="8"/>
<keyword evidence="14" id="KW-1185">Reference proteome</keyword>
<feature type="compositionally biased region" description="Basic and acidic residues" evidence="9">
    <location>
        <begin position="415"/>
        <end position="439"/>
    </location>
</feature>
<evidence type="ECO:0000256" key="5">
    <source>
        <dbReference type="ARBA" id="ARBA00023235"/>
    </source>
</evidence>
<evidence type="ECO:0000313" key="14">
    <source>
        <dbReference type="Proteomes" id="UP000789595"/>
    </source>
</evidence>
<dbReference type="EMBL" id="HBIW01005048">
    <property type="protein sequence ID" value="CAE0688693.1"/>
    <property type="molecule type" value="Transcribed_RNA"/>
</dbReference>
<evidence type="ECO:0000256" key="7">
    <source>
        <dbReference type="PROSITE-ProRule" id="PRU00176"/>
    </source>
</evidence>
<dbReference type="Gene3D" id="2.40.100.10">
    <property type="entry name" value="Cyclophilin-like"/>
    <property type="match status" value="1"/>
</dbReference>
<reference evidence="13" key="2">
    <citation type="submission" date="2021-11" db="EMBL/GenBank/DDBJ databases">
        <authorList>
            <consortium name="Genoscope - CEA"/>
            <person name="William W."/>
        </authorList>
    </citation>
    <scope>NUCLEOTIDE SEQUENCE</scope>
</reference>
<keyword evidence="4 8" id="KW-0697">Rotamase</keyword>
<dbReference type="InterPro" id="IPR012677">
    <property type="entry name" value="Nucleotide-bd_a/b_plait_sf"/>
</dbReference>
<evidence type="ECO:0000256" key="1">
    <source>
        <dbReference type="ARBA" id="ARBA00000971"/>
    </source>
</evidence>
<dbReference type="SMART" id="SM00360">
    <property type="entry name" value="RRM"/>
    <property type="match status" value="1"/>
</dbReference>
<dbReference type="SUPFAM" id="SSF50891">
    <property type="entry name" value="Cyclophilin-like"/>
    <property type="match status" value="1"/>
</dbReference>
<organism evidence="12">
    <name type="scientific">Pelagomonas calceolata</name>
    <dbReference type="NCBI Taxonomy" id="35677"/>
    <lineage>
        <taxon>Eukaryota</taxon>
        <taxon>Sar</taxon>
        <taxon>Stramenopiles</taxon>
        <taxon>Ochrophyta</taxon>
        <taxon>Pelagophyceae</taxon>
        <taxon>Pelagomonadales</taxon>
        <taxon>Pelagomonadaceae</taxon>
        <taxon>Pelagomonas</taxon>
    </lineage>
</organism>
<keyword evidence="6 8" id="KW-0539">Nucleus</keyword>
<proteinExistence type="inferred from homology"/>
<keyword evidence="5 8" id="KW-0413">Isomerase</keyword>
<dbReference type="Pfam" id="PF00160">
    <property type="entry name" value="Pro_isomerase"/>
    <property type="match status" value="1"/>
</dbReference>
<evidence type="ECO:0000259" key="11">
    <source>
        <dbReference type="PROSITE" id="PS50102"/>
    </source>
</evidence>
<feature type="compositionally biased region" description="Basic residues" evidence="9">
    <location>
        <begin position="440"/>
        <end position="455"/>
    </location>
</feature>
<evidence type="ECO:0000256" key="6">
    <source>
        <dbReference type="ARBA" id="ARBA00023242"/>
    </source>
</evidence>
<feature type="region of interest" description="Disordered" evidence="9">
    <location>
        <begin position="397"/>
        <end position="455"/>
    </location>
</feature>
<dbReference type="CDD" id="cd12235">
    <property type="entry name" value="RRM_PPIL4"/>
    <property type="match status" value="1"/>
</dbReference>
<reference evidence="12" key="1">
    <citation type="submission" date="2021-01" db="EMBL/GenBank/DDBJ databases">
        <authorList>
            <person name="Corre E."/>
            <person name="Pelletier E."/>
            <person name="Niang G."/>
            <person name="Scheremetjew M."/>
            <person name="Finn R."/>
            <person name="Kale V."/>
            <person name="Holt S."/>
            <person name="Cochrane G."/>
            <person name="Meng A."/>
            <person name="Brown T."/>
            <person name="Cohen L."/>
        </authorList>
    </citation>
    <scope>NUCLEOTIDE SEQUENCE</scope>
    <source>
        <strain evidence="12">CCMP1756</strain>
    </source>
</reference>
<dbReference type="GO" id="GO:0003723">
    <property type="term" value="F:RNA binding"/>
    <property type="evidence" value="ECO:0007669"/>
    <property type="project" value="UniProtKB-UniRule"/>
</dbReference>
<evidence type="ECO:0000256" key="3">
    <source>
        <dbReference type="ARBA" id="ARBA00022884"/>
    </source>
</evidence>
<comment type="similarity">
    <text evidence="8">Belongs to the cyclophilin-type PPIase family. PPIL4 subfamily.</text>
</comment>
<gene>
    <name evidence="12" type="ORF">PCAL00307_LOCUS4127</name>
    <name evidence="13" type="ORF">PECAL_2P06310</name>
</gene>
<accession>A0A7S3ZNA2</accession>
<dbReference type="GO" id="GO:0003755">
    <property type="term" value="F:peptidyl-prolyl cis-trans isomerase activity"/>
    <property type="evidence" value="ECO:0007669"/>
    <property type="project" value="UniProtKB-UniRule"/>
</dbReference>
<feature type="domain" description="RRM" evidence="11">
    <location>
        <begin position="248"/>
        <end position="326"/>
    </location>
</feature>
<dbReference type="SUPFAM" id="SSF54928">
    <property type="entry name" value="RNA-binding domain, RBD"/>
    <property type="match status" value="1"/>
</dbReference>
<feature type="domain" description="PPIase cyclophilin-type" evidence="10">
    <location>
        <begin position="8"/>
        <end position="168"/>
    </location>
</feature>
<name>A0A7S3ZNA2_9STRA</name>
<dbReference type="PANTHER" id="PTHR45843:SF1">
    <property type="entry name" value="PEPTIDYL-PROLYL CIS-TRANS ISOMERASE-LIKE 4"/>
    <property type="match status" value="1"/>
</dbReference>
<keyword evidence="3 7" id="KW-0694">RNA-binding</keyword>
<sequence length="455" mass="51505">MAVMLQFPLGDVVVDLYDEGEPAKICESFTRLCARKYYHGCLVYQVQSGCLAQTGDPSGTGKGGCCASHHEGDAQRFIRHTPTDDRQKHDRAGLVSVVSMGSQGNEHVYGSQFFFTLRDEDLDHLDAGGHMIIGEVAEGLDVLKKMGALYLDGNGRPWEDVRIQHTHVLENPFAAVECPPSPDRKPETPHTDEKVTARVAYGQAKDAHDGLTAAERASQEADKKARSQAEVLEMIGDLPHADVEVPKNELFIAKLNKATEDADLELIFSRFGRIESCDIVRDWKTGDSLNFAFIAFEEEKSCVEAYKKMNNVLIDDSRIRVDFSQSVAKIWSRYTMQYKGSAAAKLREKHRKGGALLDTGHYGPGGPSQRAYGGRSGEDVYAADHVRDYRGRLDDRDRRRGERRDPGRSLGIEGLDDRRDRDRSRRDRSRERSRRDRDRERRKRSRSRERSRRRH</sequence>
<dbReference type="Proteomes" id="UP000789595">
    <property type="component" value="Unassembled WGS sequence"/>
</dbReference>
<dbReference type="GO" id="GO:0005634">
    <property type="term" value="C:nucleus"/>
    <property type="evidence" value="ECO:0007669"/>
    <property type="project" value="UniProtKB-SubCell"/>
</dbReference>
<evidence type="ECO:0000313" key="12">
    <source>
        <dbReference type="EMBL" id="CAE0688693.1"/>
    </source>
</evidence>
<evidence type="ECO:0000256" key="2">
    <source>
        <dbReference type="ARBA" id="ARBA00004123"/>
    </source>
</evidence>
<evidence type="ECO:0000256" key="8">
    <source>
        <dbReference type="RuleBase" id="RU365081"/>
    </source>
</evidence>
<comment type="subcellular location">
    <subcellularLocation>
        <location evidence="2 8">Nucleus</location>
    </subcellularLocation>
</comment>
<protein>
    <recommendedName>
        <fullName evidence="8">Peptidyl-prolyl cis-trans isomerase</fullName>
        <shortName evidence="8">PPIase</shortName>
        <ecNumber evidence="8">5.2.1.8</ecNumber>
    </recommendedName>
</protein>
<feature type="compositionally biased region" description="Basic and acidic residues" evidence="9">
    <location>
        <begin position="397"/>
        <end position="407"/>
    </location>
</feature>
<dbReference type="InterPro" id="IPR029000">
    <property type="entry name" value="Cyclophilin-like_dom_sf"/>
</dbReference>
<dbReference type="AlphaFoldDB" id="A0A7S3ZNA2"/>
<dbReference type="OrthoDB" id="2083at2759"/>
<dbReference type="PANTHER" id="PTHR45843">
    <property type="entry name" value="PEPTIDYL-PROLYL CIS-TRANS ISOMERASE-LIKE 4"/>
    <property type="match status" value="1"/>
</dbReference>
<dbReference type="InterPro" id="IPR035979">
    <property type="entry name" value="RBD_domain_sf"/>
</dbReference>
<dbReference type="EMBL" id="CAKKNE010000002">
    <property type="protein sequence ID" value="CAH0367599.1"/>
    <property type="molecule type" value="Genomic_DNA"/>
</dbReference>
<dbReference type="PROSITE" id="PS50072">
    <property type="entry name" value="CSA_PPIASE_2"/>
    <property type="match status" value="1"/>
</dbReference>
<dbReference type="InterPro" id="IPR000504">
    <property type="entry name" value="RRM_dom"/>
</dbReference>
<feature type="region of interest" description="Disordered" evidence="9">
    <location>
        <begin position="355"/>
        <end position="376"/>
    </location>
</feature>
<dbReference type="InterPro" id="IPR002130">
    <property type="entry name" value="Cyclophilin-type_PPIase_dom"/>
</dbReference>
<dbReference type="PROSITE" id="PS50102">
    <property type="entry name" value="RRM"/>
    <property type="match status" value="1"/>
</dbReference>
<dbReference type="Gene3D" id="3.30.70.330">
    <property type="match status" value="1"/>
</dbReference>